<organism evidence="6 7">
    <name type="scientific">Sulfobacillus acidophilus (strain ATCC 700253 / DSM 10332 / NAL)</name>
    <dbReference type="NCBI Taxonomy" id="679936"/>
    <lineage>
        <taxon>Bacteria</taxon>
        <taxon>Bacillati</taxon>
        <taxon>Bacillota</taxon>
        <taxon>Clostridia</taxon>
        <taxon>Eubacteriales</taxon>
        <taxon>Clostridiales Family XVII. Incertae Sedis</taxon>
        <taxon>Sulfobacillus</taxon>
    </lineage>
</organism>
<dbReference type="GO" id="GO:0016887">
    <property type="term" value="F:ATP hydrolysis activity"/>
    <property type="evidence" value="ECO:0007669"/>
    <property type="project" value="InterPro"/>
</dbReference>
<dbReference type="AlphaFoldDB" id="G8U042"/>
<dbReference type="KEGG" id="sap:Sulac_1798"/>
<evidence type="ECO:0000313" key="6">
    <source>
        <dbReference type="EMBL" id="AEW05291.1"/>
    </source>
</evidence>
<keyword evidence="3" id="KW-0547">Nucleotide-binding</keyword>
<dbReference type="InterPro" id="IPR050763">
    <property type="entry name" value="ABC_transporter_ATP-binding"/>
</dbReference>
<feature type="domain" description="ABC transporter" evidence="5">
    <location>
        <begin position="2"/>
        <end position="229"/>
    </location>
</feature>
<accession>G8U042</accession>
<reference evidence="7" key="1">
    <citation type="submission" date="2011-12" db="EMBL/GenBank/DDBJ databases">
        <title>The complete genome of chromosome of Sulfobacillus acidophilus DSM 10332.</title>
        <authorList>
            <person name="Lucas S."/>
            <person name="Han J."/>
            <person name="Lapidus A."/>
            <person name="Bruce D."/>
            <person name="Goodwin L."/>
            <person name="Pitluck S."/>
            <person name="Peters L."/>
            <person name="Kyrpides N."/>
            <person name="Mavromatis K."/>
            <person name="Ivanova N."/>
            <person name="Mikhailova N."/>
            <person name="Chertkov O."/>
            <person name="Saunders E."/>
            <person name="Detter J.C."/>
            <person name="Tapia R."/>
            <person name="Han C."/>
            <person name="Land M."/>
            <person name="Hauser L."/>
            <person name="Markowitz V."/>
            <person name="Cheng J.-F."/>
            <person name="Hugenholtz P."/>
            <person name="Woyke T."/>
            <person name="Wu D."/>
            <person name="Pukall R."/>
            <person name="Gehrich-Schroeter G."/>
            <person name="Schneider S."/>
            <person name="Klenk H.-P."/>
            <person name="Eisen J.A."/>
        </authorList>
    </citation>
    <scope>NUCLEOTIDE SEQUENCE [LARGE SCALE GENOMIC DNA]</scope>
    <source>
        <strain evidence="7">ATCC 700253 / DSM 10332 / NAL</strain>
    </source>
</reference>
<keyword evidence="7" id="KW-1185">Reference proteome</keyword>
<dbReference type="Pfam" id="PF00005">
    <property type="entry name" value="ABC_tran"/>
    <property type="match status" value="1"/>
</dbReference>
<keyword evidence="2" id="KW-0813">Transport</keyword>
<keyword evidence="4" id="KW-0067">ATP-binding</keyword>
<proteinExistence type="inferred from homology"/>
<dbReference type="PROSITE" id="PS50893">
    <property type="entry name" value="ABC_TRANSPORTER_2"/>
    <property type="match status" value="1"/>
</dbReference>
<dbReference type="InterPro" id="IPR017871">
    <property type="entry name" value="ABC_transporter-like_CS"/>
</dbReference>
<gene>
    <name evidence="6" type="ordered locus">Sulac_1798</name>
</gene>
<dbReference type="SMART" id="SM00382">
    <property type="entry name" value="AAA"/>
    <property type="match status" value="1"/>
</dbReference>
<dbReference type="InterPro" id="IPR003593">
    <property type="entry name" value="AAA+_ATPase"/>
</dbReference>
<dbReference type="STRING" id="679936.Sulac_1798"/>
<evidence type="ECO:0000256" key="4">
    <source>
        <dbReference type="ARBA" id="ARBA00022840"/>
    </source>
</evidence>
<dbReference type="PATRIC" id="fig|679936.5.peg.1863"/>
<dbReference type="SUPFAM" id="SSF52540">
    <property type="entry name" value="P-loop containing nucleoside triphosphate hydrolases"/>
    <property type="match status" value="1"/>
</dbReference>
<evidence type="ECO:0000256" key="1">
    <source>
        <dbReference type="ARBA" id="ARBA00005417"/>
    </source>
</evidence>
<sequence length="288" mass="32213">MVVCERVNAGYDPDTPVLRDFHSVLAGSYGLIGPSGAGKSTLLKSLLGRVPYLTGTVHVDGILLTRQPREIARLFSYVPQDNRIPGLLTLGEYLTEIARLAGFSSRVAAHRTRWAADAVNLAAEWHRRLAGFSGGMKRRALIAAALVRETPWLLLDEPSLGLDPAEQDTLYRLIGRLKHERRIILATQVVDDLEPLDRIGILVDGAIRHEVSWDDLVNAVKGRVYRTREIPPPPRVADILWSPMPGGWIKVISAHPEAHWEPWPATPQDGYLWMVRTIRQEARYDLAH</sequence>
<comment type="similarity">
    <text evidence="1">Belongs to the ABC transporter superfamily.</text>
</comment>
<dbReference type="Gene3D" id="3.40.50.300">
    <property type="entry name" value="P-loop containing nucleotide triphosphate hydrolases"/>
    <property type="match status" value="1"/>
</dbReference>
<evidence type="ECO:0000259" key="5">
    <source>
        <dbReference type="PROSITE" id="PS50893"/>
    </source>
</evidence>
<dbReference type="HOGENOM" id="CLU_000604_1_2_9"/>
<dbReference type="EMBL" id="CP003179">
    <property type="protein sequence ID" value="AEW05291.1"/>
    <property type="molecule type" value="Genomic_DNA"/>
</dbReference>
<reference evidence="6 7" key="2">
    <citation type="journal article" date="2012" name="Stand. Genomic Sci.">
        <title>Complete genome sequence of the moderately thermophilic mineral-sulfide-oxidizing firmicute Sulfobacillus acidophilus type strain (NAL(T)).</title>
        <authorList>
            <person name="Anderson I."/>
            <person name="Chertkov O."/>
            <person name="Chen A."/>
            <person name="Saunders E."/>
            <person name="Lapidus A."/>
            <person name="Nolan M."/>
            <person name="Lucas S."/>
            <person name="Hammon N."/>
            <person name="Deshpande S."/>
            <person name="Cheng J.F."/>
            <person name="Han C."/>
            <person name="Tapia R."/>
            <person name="Goodwin L.A."/>
            <person name="Pitluck S."/>
            <person name="Liolios K."/>
            <person name="Pagani I."/>
            <person name="Ivanova N."/>
            <person name="Mikhailova N."/>
            <person name="Pati A."/>
            <person name="Palaniappan K."/>
            <person name="Land M."/>
            <person name="Pan C."/>
            <person name="Rohde M."/>
            <person name="Pukall R."/>
            <person name="Goker M."/>
            <person name="Detter J.C."/>
            <person name="Woyke T."/>
            <person name="Bristow J."/>
            <person name="Eisen J.A."/>
            <person name="Markowitz V."/>
            <person name="Hugenholtz P."/>
            <person name="Kyrpides N.C."/>
            <person name="Klenk H.P."/>
            <person name="Mavromatis K."/>
        </authorList>
    </citation>
    <scope>NUCLEOTIDE SEQUENCE [LARGE SCALE GENOMIC DNA]</scope>
    <source>
        <strain evidence="7">ATCC 700253 / DSM 10332 / NAL</strain>
    </source>
</reference>
<dbReference type="PANTHER" id="PTHR42711:SF5">
    <property type="entry name" value="ABC TRANSPORTER ATP-BINDING PROTEIN NATA"/>
    <property type="match status" value="1"/>
</dbReference>
<evidence type="ECO:0000256" key="2">
    <source>
        <dbReference type="ARBA" id="ARBA00022448"/>
    </source>
</evidence>
<dbReference type="InterPro" id="IPR003439">
    <property type="entry name" value="ABC_transporter-like_ATP-bd"/>
</dbReference>
<evidence type="ECO:0000256" key="3">
    <source>
        <dbReference type="ARBA" id="ARBA00022741"/>
    </source>
</evidence>
<dbReference type="InterPro" id="IPR027417">
    <property type="entry name" value="P-loop_NTPase"/>
</dbReference>
<dbReference type="GO" id="GO:0005524">
    <property type="term" value="F:ATP binding"/>
    <property type="evidence" value="ECO:0007669"/>
    <property type="project" value="UniProtKB-KW"/>
</dbReference>
<name>G8U042_SULAD</name>
<dbReference type="Proteomes" id="UP000005439">
    <property type="component" value="Chromosome"/>
</dbReference>
<evidence type="ECO:0000313" key="7">
    <source>
        <dbReference type="Proteomes" id="UP000005439"/>
    </source>
</evidence>
<dbReference type="PROSITE" id="PS00211">
    <property type="entry name" value="ABC_TRANSPORTER_1"/>
    <property type="match status" value="1"/>
</dbReference>
<dbReference type="PANTHER" id="PTHR42711">
    <property type="entry name" value="ABC TRANSPORTER ATP-BINDING PROTEIN"/>
    <property type="match status" value="1"/>
</dbReference>
<protein>
    <submittedName>
        <fullName evidence="6">ABC transporter related protein</fullName>
    </submittedName>
</protein>